<evidence type="ECO:0000259" key="1">
    <source>
        <dbReference type="Pfam" id="PF01323"/>
    </source>
</evidence>
<dbReference type="InterPro" id="IPR001853">
    <property type="entry name" value="DSBA-like_thioredoxin_dom"/>
</dbReference>
<dbReference type="AlphaFoldDB" id="A0A502DZV5"/>
<proteinExistence type="predicted"/>
<gene>
    <name evidence="2" type="ORF">EAH82_05255</name>
</gene>
<feature type="domain" description="DSBA-like thioredoxin" evidence="1">
    <location>
        <begin position="4"/>
        <end position="184"/>
    </location>
</feature>
<protein>
    <submittedName>
        <fullName evidence="2">DsbA family protein</fullName>
    </submittedName>
</protein>
<dbReference type="EMBL" id="RCZI01000001">
    <property type="protein sequence ID" value="TPG31068.1"/>
    <property type="molecule type" value="Genomic_DNA"/>
</dbReference>
<evidence type="ECO:0000313" key="3">
    <source>
        <dbReference type="Proteomes" id="UP000319212"/>
    </source>
</evidence>
<dbReference type="Pfam" id="PF01323">
    <property type="entry name" value="DSBA"/>
    <property type="match status" value="1"/>
</dbReference>
<sequence>MNTTLDYLFDPLCGWCYGALPAMVGLARTSDVRLRLRPTGLFSGSGDRPMSDDFAAYAWSNDQRIEGLTGQRFTERYRVRVLGDRRQPFDSGCATVALTAVASSAPARELDALSAIQQARYVDGLDVTSLTTLAGLLEGLGLAQAAAQLATPDAALLAANQDRVKQAQALMQEFGARGVPTLIATSGAKRWRVDASAAYADPGALIAQLRNT</sequence>
<organism evidence="2 3">
    <name type="scientific">Variovorax guangxiensis</name>
    <dbReference type="NCBI Taxonomy" id="1775474"/>
    <lineage>
        <taxon>Bacteria</taxon>
        <taxon>Pseudomonadati</taxon>
        <taxon>Pseudomonadota</taxon>
        <taxon>Betaproteobacteria</taxon>
        <taxon>Burkholderiales</taxon>
        <taxon>Comamonadaceae</taxon>
        <taxon>Variovorax</taxon>
    </lineage>
</organism>
<dbReference type="Gene3D" id="3.40.30.10">
    <property type="entry name" value="Glutaredoxin"/>
    <property type="match status" value="1"/>
</dbReference>
<dbReference type="Proteomes" id="UP000319212">
    <property type="component" value="Unassembled WGS sequence"/>
</dbReference>
<dbReference type="SUPFAM" id="SSF52833">
    <property type="entry name" value="Thioredoxin-like"/>
    <property type="match status" value="1"/>
</dbReference>
<dbReference type="InterPro" id="IPR036249">
    <property type="entry name" value="Thioredoxin-like_sf"/>
</dbReference>
<comment type="caution">
    <text evidence="2">The sequence shown here is derived from an EMBL/GenBank/DDBJ whole genome shotgun (WGS) entry which is preliminary data.</text>
</comment>
<dbReference type="GO" id="GO:0016491">
    <property type="term" value="F:oxidoreductase activity"/>
    <property type="evidence" value="ECO:0007669"/>
    <property type="project" value="InterPro"/>
</dbReference>
<accession>A0A502DZV5</accession>
<reference evidence="2 3" key="1">
    <citation type="journal article" date="2019" name="Environ. Microbiol.">
        <title>Species interactions and distinct microbial communities in high Arctic permafrost affected cryosols are associated with the CH4 and CO2 gas fluxes.</title>
        <authorList>
            <person name="Altshuler I."/>
            <person name="Hamel J."/>
            <person name="Turney S."/>
            <person name="Magnuson E."/>
            <person name="Levesque R."/>
            <person name="Greer C."/>
            <person name="Whyte L.G."/>
        </authorList>
    </citation>
    <scope>NUCLEOTIDE SEQUENCE [LARGE SCALE GENOMIC DNA]</scope>
    <source>
        <strain evidence="2 3">S06.C</strain>
    </source>
</reference>
<dbReference type="CDD" id="cd03025">
    <property type="entry name" value="DsbA_FrnE_like"/>
    <property type="match status" value="1"/>
</dbReference>
<dbReference type="OrthoDB" id="9813770at2"/>
<dbReference type="RefSeq" id="WP_140839231.1">
    <property type="nucleotide sequence ID" value="NZ_RCZI01000001.1"/>
</dbReference>
<evidence type="ECO:0000313" key="2">
    <source>
        <dbReference type="EMBL" id="TPG31068.1"/>
    </source>
</evidence>
<name>A0A502DZV5_9BURK</name>